<dbReference type="GO" id="GO:0006644">
    <property type="term" value="P:phospholipid metabolic process"/>
    <property type="evidence" value="ECO:0007669"/>
    <property type="project" value="InterPro"/>
</dbReference>
<keyword evidence="3 6" id="KW-0812">Transmembrane</keyword>
<organism evidence="8 9">
    <name type="scientific">Lachnellula cervina</name>
    <dbReference type="NCBI Taxonomy" id="1316786"/>
    <lineage>
        <taxon>Eukaryota</taxon>
        <taxon>Fungi</taxon>
        <taxon>Dikarya</taxon>
        <taxon>Ascomycota</taxon>
        <taxon>Pezizomycotina</taxon>
        <taxon>Leotiomycetes</taxon>
        <taxon>Helotiales</taxon>
        <taxon>Lachnaceae</taxon>
        <taxon>Lachnellula</taxon>
    </lineage>
</organism>
<comment type="caution">
    <text evidence="8">The sequence shown here is derived from an EMBL/GenBank/DDBJ whole genome shotgun (WGS) entry which is preliminary data.</text>
</comment>
<dbReference type="Gene3D" id="1.20.144.10">
    <property type="entry name" value="Phosphatidic acid phosphatase type 2/haloperoxidase"/>
    <property type="match status" value="1"/>
</dbReference>
<dbReference type="CDD" id="cd03390">
    <property type="entry name" value="PAP2_containing_1_like"/>
    <property type="match status" value="1"/>
</dbReference>
<dbReference type="SUPFAM" id="SSF48317">
    <property type="entry name" value="Acid phosphatase/Vanadium-dependent haloperoxidase"/>
    <property type="match status" value="1"/>
</dbReference>
<evidence type="ECO:0000256" key="3">
    <source>
        <dbReference type="ARBA" id="ARBA00022692"/>
    </source>
</evidence>
<dbReference type="EMBL" id="QGMG01000786">
    <property type="protein sequence ID" value="TVY51557.1"/>
    <property type="molecule type" value="Genomic_DNA"/>
</dbReference>
<keyword evidence="4 6" id="KW-1133">Transmembrane helix</keyword>
<evidence type="ECO:0000256" key="5">
    <source>
        <dbReference type="ARBA" id="ARBA00023136"/>
    </source>
</evidence>
<protein>
    <submittedName>
        <fullName evidence="8">Diacylglycerol pyrophosphate phosphatase 1</fullName>
    </submittedName>
</protein>
<dbReference type="Proteomes" id="UP000481288">
    <property type="component" value="Unassembled WGS sequence"/>
</dbReference>
<feature type="transmembrane region" description="Helical" evidence="6">
    <location>
        <begin position="94"/>
        <end position="115"/>
    </location>
</feature>
<dbReference type="AlphaFoldDB" id="A0A7D8YZH4"/>
<keyword evidence="5 6" id="KW-0472">Membrane</keyword>
<evidence type="ECO:0000313" key="8">
    <source>
        <dbReference type="EMBL" id="TVY51557.1"/>
    </source>
</evidence>
<name>A0A7D8YZH4_9HELO</name>
<keyword evidence="9" id="KW-1185">Reference proteome</keyword>
<feature type="transmembrane region" description="Helical" evidence="6">
    <location>
        <begin position="198"/>
        <end position="217"/>
    </location>
</feature>
<dbReference type="InterPro" id="IPR036938">
    <property type="entry name" value="PAP2/HPO_sf"/>
</dbReference>
<feature type="transmembrane region" description="Helical" evidence="6">
    <location>
        <begin position="223"/>
        <end position="241"/>
    </location>
</feature>
<feature type="transmembrane region" description="Helical" evidence="6">
    <location>
        <begin position="127"/>
        <end position="148"/>
    </location>
</feature>
<dbReference type="OrthoDB" id="10030083at2759"/>
<evidence type="ECO:0000256" key="4">
    <source>
        <dbReference type="ARBA" id="ARBA00022989"/>
    </source>
</evidence>
<reference evidence="8 9" key="1">
    <citation type="submission" date="2018-05" db="EMBL/GenBank/DDBJ databases">
        <title>Whole genome sequencing for identification of molecular markers to develop diagnostic detection tools for the regulated plant pathogen Lachnellula willkommii.</title>
        <authorList>
            <person name="Giroux E."/>
            <person name="Bilodeau G."/>
        </authorList>
    </citation>
    <scope>NUCLEOTIDE SEQUENCE [LARGE SCALE GENOMIC DNA]</scope>
    <source>
        <strain evidence="8 9">CBS 625.97</strain>
    </source>
</reference>
<dbReference type="InterPro" id="IPR043216">
    <property type="entry name" value="PAP-like"/>
</dbReference>
<accession>A0A7D8YZH4</accession>
<dbReference type="InterPro" id="IPR000326">
    <property type="entry name" value="PAP2/HPO"/>
</dbReference>
<dbReference type="GO" id="GO:0008195">
    <property type="term" value="F:phosphatidate phosphatase activity"/>
    <property type="evidence" value="ECO:0007669"/>
    <property type="project" value="TreeGrafter"/>
</dbReference>
<proteinExistence type="inferred from homology"/>
<comment type="subcellular location">
    <subcellularLocation>
        <location evidence="1">Membrane</location>
        <topology evidence="1">Multi-pass membrane protein</topology>
    </subcellularLocation>
</comment>
<dbReference type="PANTHER" id="PTHR10165">
    <property type="entry name" value="LIPID PHOSPHATE PHOSPHATASE"/>
    <property type="match status" value="1"/>
</dbReference>
<evidence type="ECO:0000256" key="1">
    <source>
        <dbReference type="ARBA" id="ARBA00004141"/>
    </source>
</evidence>
<dbReference type="PANTHER" id="PTHR10165:SF35">
    <property type="entry name" value="RE23632P"/>
    <property type="match status" value="1"/>
</dbReference>
<sequence>MPPNGRSSNGGLAAQTGWIGSVARFWEKTYAPDYVGFVLLLAAYFLVGILLLPQDKNYADGSQVQFLVEPFHRLFFLSNINIQYPHAEVERVPVGWNVFYAGGIPLVTLILTLAVTRSSIHKCHVTLLGFFISLILASFITDVIKNAVGRPRPDLIARCRPAPGTPDHKLVDITVCTESNHHILHDGWRSFPSGHSSFAFSGLGFLALFFCGQMHVFRPRTDLGRALLAMAPLLGAAMIAISRCEDYRRYYPRLRSPKCDEPFPSRETLFNEGFGKLKNDEEIGRVATAREFDSDDDEEE</sequence>
<evidence type="ECO:0000256" key="2">
    <source>
        <dbReference type="ARBA" id="ARBA00008816"/>
    </source>
</evidence>
<dbReference type="SMART" id="SM00014">
    <property type="entry name" value="acidPPc"/>
    <property type="match status" value="1"/>
</dbReference>
<dbReference type="GO" id="GO:0046839">
    <property type="term" value="P:phospholipid dephosphorylation"/>
    <property type="evidence" value="ECO:0007669"/>
    <property type="project" value="TreeGrafter"/>
</dbReference>
<evidence type="ECO:0000313" key="9">
    <source>
        <dbReference type="Proteomes" id="UP000481288"/>
    </source>
</evidence>
<evidence type="ECO:0000256" key="6">
    <source>
        <dbReference type="SAM" id="Phobius"/>
    </source>
</evidence>
<feature type="domain" description="Phosphatidic acid phosphatase type 2/haloperoxidase" evidence="7">
    <location>
        <begin position="128"/>
        <end position="243"/>
    </location>
</feature>
<dbReference type="GO" id="GO:0016020">
    <property type="term" value="C:membrane"/>
    <property type="evidence" value="ECO:0007669"/>
    <property type="project" value="UniProtKB-SubCell"/>
</dbReference>
<dbReference type="Pfam" id="PF01569">
    <property type="entry name" value="PAP2"/>
    <property type="match status" value="1"/>
</dbReference>
<feature type="transmembrane region" description="Helical" evidence="6">
    <location>
        <begin position="34"/>
        <end position="52"/>
    </location>
</feature>
<comment type="similarity">
    <text evidence="2">Belongs to the PA-phosphatase related phosphoesterase family.</text>
</comment>
<evidence type="ECO:0000259" key="7">
    <source>
        <dbReference type="SMART" id="SM00014"/>
    </source>
</evidence>
<gene>
    <name evidence="8" type="primary">DPP1_0</name>
    <name evidence="8" type="ORF">LCER1_G006667</name>
</gene>